<reference evidence="3" key="2">
    <citation type="submission" date="2018-04" db="EMBL/GenBank/DDBJ databases">
        <title>Draft genome sequence of Mycobacterium montefiorense isolated from Japanese black salamander.</title>
        <authorList>
            <person name="Fukano H."/>
            <person name="Yoshida M."/>
            <person name="Shimizu A."/>
            <person name="Iwao H."/>
            <person name="Kurata O."/>
            <person name="Katayama Y."/>
            <person name="Omatsu T."/>
            <person name="Mizutani T."/>
            <person name="Wada S."/>
            <person name="Hoshino Y."/>
        </authorList>
    </citation>
    <scope>NUCLEOTIDE SEQUENCE [LARGE SCALE GENOMIC DNA]</scope>
    <source>
        <strain evidence="3">BS</strain>
    </source>
</reference>
<name>A0AA37PR39_9MYCO</name>
<evidence type="ECO:0000313" key="1">
    <source>
        <dbReference type="EMBL" id="GBG40145.1"/>
    </source>
</evidence>
<reference evidence="2" key="3">
    <citation type="journal article" date="2022" name="Microbiol. Resour. Announc.">
        <title>Draft Genome Sequences of Eight Mycobacterium montefiorense Strains Isolated from Salamanders in Captivity.</title>
        <authorList>
            <person name="Komine T."/>
            <person name="Ihara H."/>
            <person name="Fukano H."/>
            <person name="Hoshino Y."/>
            <person name="Kurata O."/>
            <person name="Wada S."/>
        </authorList>
    </citation>
    <scope>NUCLEOTIDE SEQUENCE</scope>
    <source>
        <strain evidence="2">NJB18185</strain>
    </source>
</reference>
<reference evidence="2" key="4">
    <citation type="submission" date="2022-04" db="EMBL/GenBank/DDBJ databases">
        <authorList>
            <person name="Komine T."/>
            <person name="Fukano H."/>
            <person name="Wada S."/>
        </authorList>
    </citation>
    <scope>NUCLEOTIDE SEQUENCE</scope>
    <source>
        <strain evidence="2">NJB18185</strain>
    </source>
</reference>
<dbReference type="Proteomes" id="UP000245060">
    <property type="component" value="Unassembled WGS sequence"/>
</dbReference>
<sequence length="135" mass="13607">MPLVDPVGGAETPAPPAPAIAELTIGAGVDPCHTGGTDIAPTSRALPRPAVIEEPQPPPLPTTFIDGAVELMYCDALAAATFEAPASEAMGAAPCESAIIGDINALAGYTPIWATDINDDTGADETIDPTWVSAD</sequence>
<dbReference type="EMBL" id="BQYH01000064">
    <property type="protein sequence ID" value="GKU74879.1"/>
    <property type="molecule type" value="Genomic_DNA"/>
</dbReference>
<comment type="caution">
    <text evidence="2">The sequence shown here is derived from an EMBL/GenBank/DDBJ whole genome shotgun (WGS) entry which is preliminary data.</text>
</comment>
<reference evidence="1" key="1">
    <citation type="journal article" date="2018" name="Genome Announc.">
        <title>Draft Genome Sequence of Mycobacterium montefiorense Isolated from Japanese Black Salamander (Hynobius nigrescens).</title>
        <authorList>
            <person name="Fukano H."/>
            <person name="Yoshida M."/>
            <person name="Shimizu A."/>
            <person name="Iwao H."/>
            <person name="Katayama Y."/>
            <person name="Omatsu T."/>
            <person name="Mizutani T."/>
            <person name="Kurata O."/>
            <person name="Wada S."/>
            <person name="Hoshino Y."/>
        </authorList>
    </citation>
    <scope>NUCLEOTIDE SEQUENCE</scope>
    <source>
        <strain evidence="1">BS</strain>
    </source>
</reference>
<keyword evidence="3" id="KW-1185">Reference proteome</keyword>
<dbReference type="EMBL" id="BFCH01000027">
    <property type="protein sequence ID" value="GBG40145.1"/>
    <property type="molecule type" value="Genomic_DNA"/>
</dbReference>
<evidence type="ECO:0000313" key="2">
    <source>
        <dbReference type="EMBL" id="GKU74879.1"/>
    </source>
</evidence>
<proteinExistence type="predicted"/>
<evidence type="ECO:0000313" key="3">
    <source>
        <dbReference type="Proteomes" id="UP000245060"/>
    </source>
</evidence>
<protein>
    <submittedName>
        <fullName evidence="2">Uncharacterized protein</fullName>
    </submittedName>
</protein>
<dbReference type="Proteomes" id="UP001139505">
    <property type="component" value="Unassembled WGS sequence"/>
</dbReference>
<accession>A0AA37PR39</accession>
<gene>
    <name evidence="1" type="ORF">MmonteBS_45170</name>
    <name evidence="2" type="ORF">NJB18185_46500</name>
</gene>
<organism evidence="2 4">
    <name type="scientific">Mycobacterium montefiorense</name>
    <dbReference type="NCBI Taxonomy" id="154654"/>
    <lineage>
        <taxon>Bacteria</taxon>
        <taxon>Bacillati</taxon>
        <taxon>Actinomycetota</taxon>
        <taxon>Actinomycetes</taxon>
        <taxon>Mycobacteriales</taxon>
        <taxon>Mycobacteriaceae</taxon>
        <taxon>Mycobacterium</taxon>
        <taxon>Mycobacterium simiae complex</taxon>
    </lineage>
</organism>
<dbReference type="AlphaFoldDB" id="A0AA37PR39"/>
<evidence type="ECO:0000313" key="4">
    <source>
        <dbReference type="Proteomes" id="UP001139505"/>
    </source>
</evidence>